<name>A0ABD5UAR2_9EURY</name>
<organism evidence="1 2">
    <name type="scientific">Halomarina ordinaria</name>
    <dbReference type="NCBI Taxonomy" id="3033939"/>
    <lineage>
        <taxon>Archaea</taxon>
        <taxon>Methanobacteriati</taxon>
        <taxon>Methanobacteriota</taxon>
        <taxon>Stenosarchaea group</taxon>
        <taxon>Halobacteria</taxon>
        <taxon>Halobacteriales</taxon>
        <taxon>Natronomonadaceae</taxon>
        <taxon>Halomarina</taxon>
    </lineage>
</organism>
<evidence type="ECO:0000313" key="2">
    <source>
        <dbReference type="Proteomes" id="UP001596406"/>
    </source>
</evidence>
<dbReference type="Proteomes" id="UP001596406">
    <property type="component" value="Unassembled WGS sequence"/>
</dbReference>
<keyword evidence="2" id="KW-1185">Reference proteome</keyword>
<evidence type="ECO:0008006" key="3">
    <source>
        <dbReference type="Google" id="ProtNLM"/>
    </source>
</evidence>
<proteinExistence type="predicted"/>
<dbReference type="InterPro" id="IPR043899">
    <property type="entry name" value="DUF5789"/>
</dbReference>
<dbReference type="Pfam" id="PF19102">
    <property type="entry name" value="DUF5789"/>
    <property type="match status" value="1"/>
</dbReference>
<dbReference type="AlphaFoldDB" id="A0ABD5UAR2"/>
<dbReference type="RefSeq" id="WP_304448081.1">
    <property type="nucleotide sequence ID" value="NZ_JARRAH010000001.1"/>
</dbReference>
<dbReference type="EMBL" id="JBHSXM010000001">
    <property type="protein sequence ID" value="MFC6836396.1"/>
    <property type="molecule type" value="Genomic_DNA"/>
</dbReference>
<gene>
    <name evidence="1" type="ORF">ACFQHK_07730</name>
</gene>
<accession>A0ABD5UAR2</accession>
<comment type="caution">
    <text evidence="1">The sequence shown here is derived from an EMBL/GenBank/DDBJ whole genome shotgun (WGS) entry which is preliminary data.</text>
</comment>
<sequence>MTRSVKLSRVGTLLADHDYPTTRRDAMDAFDDVTLLFADGQAPMDETLSEVPSDTFDSAEDLEMELYSQLPIEAVGEPGQSEGEG</sequence>
<evidence type="ECO:0000313" key="1">
    <source>
        <dbReference type="EMBL" id="MFC6836396.1"/>
    </source>
</evidence>
<protein>
    <recommendedName>
        <fullName evidence="3">DUF2795 domain-containing protein</fullName>
    </recommendedName>
</protein>
<reference evidence="1 2" key="1">
    <citation type="journal article" date="2019" name="Int. J. Syst. Evol. Microbiol.">
        <title>The Global Catalogue of Microorganisms (GCM) 10K type strain sequencing project: providing services to taxonomists for standard genome sequencing and annotation.</title>
        <authorList>
            <consortium name="The Broad Institute Genomics Platform"/>
            <consortium name="The Broad Institute Genome Sequencing Center for Infectious Disease"/>
            <person name="Wu L."/>
            <person name="Ma J."/>
        </authorList>
    </citation>
    <scope>NUCLEOTIDE SEQUENCE [LARGE SCALE GENOMIC DNA]</scope>
    <source>
        <strain evidence="1 2">PSRA2</strain>
    </source>
</reference>